<evidence type="ECO:0000259" key="2">
    <source>
        <dbReference type="PROSITE" id="PS50801"/>
    </source>
</evidence>
<name>A0A4R4RKX0_9ACTN</name>
<protein>
    <submittedName>
        <fullName evidence="3">STAS domain-containing protein</fullName>
    </submittedName>
</protein>
<dbReference type="Proteomes" id="UP000295621">
    <property type="component" value="Unassembled WGS sequence"/>
</dbReference>
<dbReference type="Pfam" id="PF13466">
    <property type="entry name" value="STAS_2"/>
    <property type="match status" value="1"/>
</dbReference>
<organism evidence="3 4">
    <name type="scientific">Jiangella ureilytica</name>
    <dbReference type="NCBI Taxonomy" id="2530374"/>
    <lineage>
        <taxon>Bacteria</taxon>
        <taxon>Bacillati</taxon>
        <taxon>Actinomycetota</taxon>
        <taxon>Actinomycetes</taxon>
        <taxon>Jiangellales</taxon>
        <taxon>Jiangellaceae</taxon>
        <taxon>Jiangella</taxon>
    </lineage>
</organism>
<dbReference type="SUPFAM" id="SSF52091">
    <property type="entry name" value="SpoIIaa-like"/>
    <property type="match status" value="1"/>
</dbReference>
<dbReference type="AlphaFoldDB" id="A0A4R4RKX0"/>
<dbReference type="PROSITE" id="PS50801">
    <property type="entry name" value="STAS"/>
    <property type="match status" value="1"/>
</dbReference>
<dbReference type="InterPro" id="IPR036513">
    <property type="entry name" value="STAS_dom_sf"/>
</dbReference>
<evidence type="ECO:0000256" key="1">
    <source>
        <dbReference type="SAM" id="MobiDB-lite"/>
    </source>
</evidence>
<evidence type="ECO:0000313" key="3">
    <source>
        <dbReference type="EMBL" id="TDC50301.1"/>
    </source>
</evidence>
<dbReference type="InterPro" id="IPR002645">
    <property type="entry name" value="STAS_dom"/>
</dbReference>
<comment type="caution">
    <text evidence="3">The sequence shown here is derived from an EMBL/GenBank/DDBJ whole genome shotgun (WGS) entry which is preliminary data.</text>
</comment>
<gene>
    <name evidence="3" type="ORF">E1212_15510</name>
</gene>
<dbReference type="OrthoDB" id="5193931at2"/>
<proteinExistence type="predicted"/>
<reference evidence="3 4" key="1">
    <citation type="submission" date="2019-02" db="EMBL/GenBank/DDBJ databases">
        <title>Draft genome sequences of novel Actinobacteria.</title>
        <authorList>
            <person name="Sahin N."/>
            <person name="Ay H."/>
            <person name="Saygin H."/>
        </authorList>
    </citation>
    <scope>NUCLEOTIDE SEQUENCE [LARGE SCALE GENOMIC DNA]</scope>
    <source>
        <strain evidence="3 4">KC603</strain>
    </source>
</reference>
<feature type="domain" description="STAS" evidence="2">
    <location>
        <begin position="17"/>
        <end position="127"/>
    </location>
</feature>
<feature type="region of interest" description="Disordered" evidence="1">
    <location>
        <begin position="1"/>
        <end position="20"/>
    </location>
</feature>
<dbReference type="Gene3D" id="3.30.750.24">
    <property type="entry name" value="STAS domain"/>
    <property type="match status" value="1"/>
</dbReference>
<evidence type="ECO:0000313" key="4">
    <source>
        <dbReference type="Proteomes" id="UP000295621"/>
    </source>
</evidence>
<sequence length="135" mass="13968">MTVSPPVDPSQAGPSAGSVSTQRLGGCVIVRLSGTFEAADLAAFAPALAGLVAADHVVVELSRARLPAPAVLRALTAAHAEAERHGTSVHVTGAGRALRRLLRRQAEDRPAYHEHLADAVEAALTARDARAGRRS</sequence>
<dbReference type="EMBL" id="SMKL01000032">
    <property type="protein sequence ID" value="TDC50301.1"/>
    <property type="molecule type" value="Genomic_DNA"/>
</dbReference>
<accession>A0A4R4RKX0</accession>
<keyword evidence="4" id="KW-1185">Reference proteome</keyword>
<dbReference type="InterPro" id="IPR058548">
    <property type="entry name" value="MlaB-like_STAS"/>
</dbReference>